<dbReference type="GO" id="GO:0033743">
    <property type="term" value="F:peptide-methionine (R)-S-oxide reductase activity"/>
    <property type="evidence" value="ECO:0007669"/>
    <property type="project" value="UniProtKB-UniRule"/>
</dbReference>
<feature type="binding site" evidence="6">
    <location>
        <position position="117"/>
    </location>
    <ligand>
        <name>Zn(2+)</name>
        <dbReference type="ChEBI" id="CHEBI:29105"/>
    </ligand>
</feature>
<dbReference type="HAMAP" id="MF_01400">
    <property type="entry name" value="MsrB"/>
    <property type="match status" value="1"/>
</dbReference>
<feature type="binding site" evidence="6">
    <location>
        <position position="68"/>
    </location>
    <ligand>
        <name>Zn(2+)</name>
        <dbReference type="ChEBI" id="CHEBI:29105"/>
    </ligand>
</feature>
<dbReference type="PANTHER" id="PTHR10173">
    <property type="entry name" value="METHIONINE SULFOXIDE REDUCTASE"/>
    <property type="match status" value="1"/>
</dbReference>
<dbReference type="EMBL" id="QHKM01000007">
    <property type="protein sequence ID" value="RAK64059.1"/>
    <property type="molecule type" value="Genomic_DNA"/>
</dbReference>
<dbReference type="EC" id="1.8.4.12" evidence="6"/>
<evidence type="ECO:0000256" key="1">
    <source>
        <dbReference type="ARBA" id="ARBA00007174"/>
    </source>
</evidence>
<dbReference type="PROSITE" id="PS51790">
    <property type="entry name" value="MSRB"/>
    <property type="match status" value="1"/>
</dbReference>
<evidence type="ECO:0000256" key="5">
    <source>
        <dbReference type="ARBA" id="ARBA00048488"/>
    </source>
</evidence>
<protein>
    <recommendedName>
        <fullName evidence="6">Peptide methionine sulfoxide reductase MsrB</fullName>
        <ecNumber evidence="6">1.8.4.12</ecNumber>
    </recommendedName>
    <alternativeName>
        <fullName evidence="6">Peptide-methionine (R)-S-oxide reductase</fullName>
    </alternativeName>
</protein>
<proteinExistence type="inferred from homology"/>
<dbReference type="GO" id="GO:0005737">
    <property type="term" value="C:cytoplasm"/>
    <property type="evidence" value="ECO:0007669"/>
    <property type="project" value="TreeGrafter"/>
</dbReference>
<evidence type="ECO:0000256" key="2">
    <source>
        <dbReference type="ARBA" id="ARBA00022723"/>
    </source>
</evidence>
<evidence type="ECO:0000256" key="3">
    <source>
        <dbReference type="ARBA" id="ARBA00022833"/>
    </source>
</evidence>
<keyword evidence="2 6" id="KW-0479">Metal-binding</keyword>
<dbReference type="RefSeq" id="WP_111479780.1">
    <property type="nucleotide sequence ID" value="NZ_QHKM01000007.1"/>
</dbReference>
<dbReference type="Gene3D" id="2.170.150.20">
    <property type="entry name" value="Peptide methionine sulfoxide reductase"/>
    <property type="match status" value="1"/>
</dbReference>
<evidence type="ECO:0000256" key="6">
    <source>
        <dbReference type="HAMAP-Rule" id="MF_01400"/>
    </source>
</evidence>
<dbReference type="NCBIfam" id="TIGR00357">
    <property type="entry name" value="peptide-methionine (R)-S-oxide reductase MsrB"/>
    <property type="match status" value="1"/>
</dbReference>
<dbReference type="GO" id="GO:0008270">
    <property type="term" value="F:zinc ion binding"/>
    <property type="evidence" value="ECO:0007669"/>
    <property type="project" value="UniProtKB-UniRule"/>
</dbReference>
<evidence type="ECO:0000259" key="7">
    <source>
        <dbReference type="PROSITE" id="PS51790"/>
    </source>
</evidence>
<comment type="similarity">
    <text evidence="1 6">Belongs to the MsrB Met sulfoxide reductase family.</text>
</comment>
<evidence type="ECO:0000313" key="9">
    <source>
        <dbReference type="Proteomes" id="UP000248553"/>
    </source>
</evidence>
<dbReference type="GO" id="GO:0030091">
    <property type="term" value="P:protein repair"/>
    <property type="evidence" value="ECO:0007669"/>
    <property type="project" value="InterPro"/>
</dbReference>
<keyword evidence="4 6" id="KW-0560">Oxidoreductase</keyword>
<comment type="catalytic activity">
    <reaction evidence="5 6">
        <text>L-methionyl-[protein] + [thioredoxin]-disulfide + H2O = L-methionyl-(R)-S-oxide-[protein] + [thioredoxin]-dithiol</text>
        <dbReference type="Rhea" id="RHEA:24164"/>
        <dbReference type="Rhea" id="RHEA-COMP:10698"/>
        <dbReference type="Rhea" id="RHEA-COMP:10700"/>
        <dbReference type="Rhea" id="RHEA-COMP:12313"/>
        <dbReference type="Rhea" id="RHEA-COMP:12314"/>
        <dbReference type="ChEBI" id="CHEBI:15377"/>
        <dbReference type="ChEBI" id="CHEBI:16044"/>
        <dbReference type="ChEBI" id="CHEBI:29950"/>
        <dbReference type="ChEBI" id="CHEBI:45764"/>
        <dbReference type="ChEBI" id="CHEBI:50058"/>
        <dbReference type="EC" id="1.8.4.12"/>
    </reaction>
</comment>
<dbReference type="GO" id="GO:0006979">
    <property type="term" value="P:response to oxidative stress"/>
    <property type="evidence" value="ECO:0007669"/>
    <property type="project" value="InterPro"/>
</dbReference>
<evidence type="ECO:0000313" key="8">
    <source>
        <dbReference type="EMBL" id="RAK64059.1"/>
    </source>
</evidence>
<dbReference type="InterPro" id="IPR011057">
    <property type="entry name" value="Mss4-like_sf"/>
</dbReference>
<sequence length="154" mass="17128">MLTWADVIREANNGTPAPDHRVEKTDAEWRQQLTDEQYYVTRQHGTERPGTGEYCEAHDPGLYACVCCGTPAYDSRTKFESGTGWPSFTEPVKDNVVKYKKDSSFGMVRVEVLCNVCDAHQGHVFPDGPRPSGLRFCINSASLKLVAEDAKVQG</sequence>
<keyword evidence="9" id="KW-1185">Reference proteome</keyword>
<dbReference type="Pfam" id="PF01641">
    <property type="entry name" value="SelR"/>
    <property type="match status" value="1"/>
</dbReference>
<dbReference type="Proteomes" id="UP000248553">
    <property type="component" value="Unassembled WGS sequence"/>
</dbReference>
<name>A0A328BB96_9BACT</name>
<dbReference type="InterPro" id="IPR028427">
    <property type="entry name" value="Met_Sox_Rdtase_MsrB"/>
</dbReference>
<feature type="binding site" evidence="6">
    <location>
        <position position="114"/>
    </location>
    <ligand>
        <name>Zn(2+)</name>
        <dbReference type="ChEBI" id="CHEBI:29105"/>
    </ligand>
</feature>
<feature type="active site" description="Nucleophile" evidence="6">
    <location>
        <position position="137"/>
    </location>
</feature>
<feature type="binding site" evidence="6">
    <location>
        <position position="65"/>
    </location>
    <ligand>
        <name>Zn(2+)</name>
        <dbReference type="ChEBI" id="CHEBI:29105"/>
    </ligand>
</feature>
<feature type="domain" description="MsrB" evidence="7">
    <location>
        <begin position="26"/>
        <end position="148"/>
    </location>
</feature>
<comment type="caution">
    <text evidence="8">The sequence shown here is derived from an EMBL/GenBank/DDBJ whole genome shotgun (WGS) entry which is preliminary data.</text>
</comment>
<accession>A0A328BB96</accession>
<reference evidence="9" key="1">
    <citation type="submission" date="2018-05" db="EMBL/GenBank/DDBJ databases">
        <authorList>
            <person name="Nie L."/>
        </authorList>
    </citation>
    <scope>NUCLEOTIDE SEQUENCE [LARGE SCALE GENOMIC DNA]</scope>
    <source>
        <strain evidence="9">NL</strain>
    </source>
</reference>
<keyword evidence="3 6" id="KW-0862">Zinc</keyword>
<dbReference type="OrthoDB" id="4174719at2"/>
<dbReference type="AlphaFoldDB" id="A0A328BB96"/>
<comment type="cofactor">
    <cofactor evidence="6">
        <name>Zn(2+)</name>
        <dbReference type="ChEBI" id="CHEBI:29105"/>
    </cofactor>
    <text evidence="6">Binds 1 zinc ion per subunit. The zinc ion is important for the structural integrity of the protein.</text>
</comment>
<organism evidence="8 9">
    <name type="scientific">Hymenobacter edaphi</name>
    <dbReference type="NCBI Taxonomy" id="2211146"/>
    <lineage>
        <taxon>Bacteria</taxon>
        <taxon>Pseudomonadati</taxon>
        <taxon>Bacteroidota</taxon>
        <taxon>Cytophagia</taxon>
        <taxon>Cytophagales</taxon>
        <taxon>Hymenobacteraceae</taxon>
        <taxon>Hymenobacter</taxon>
    </lineage>
</organism>
<dbReference type="FunFam" id="2.170.150.20:FF:000001">
    <property type="entry name" value="Peptide methionine sulfoxide reductase MsrB"/>
    <property type="match status" value="1"/>
</dbReference>
<gene>
    <name evidence="6 8" type="primary">msrB</name>
    <name evidence="8" type="ORF">DLM85_19135</name>
</gene>
<evidence type="ECO:0000256" key="4">
    <source>
        <dbReference type="ARBA" id="ARBA00023002"/>
    </source>
</evidence>
<dbReference type="InterPro" id="IPR002579">
    <property type="entry name" value="Met_Sox_Rdtase_MsrB_dom"/>
</dbReference>
<dbReference type="SUPFAM" id="SSF51316">
    <property type="entry name" value="Mss4-like"/>
    <property type="match status" value="1"/>
</dbReference>
<dbReference type="PANTHER" id="PTHR10173:SF52">
    <property type="entry name" value="METHIONINE-R-SULFOXIDE REDUCTASE B1"/>
    <property type="match status" value="1"/>
</dbReference>